<keyword evidence="9" id="KW-1185">Reference proteome</keyword>
<dbReference type="PROSITE" id="PS52015">
    <property type="entry name" value="TONB_CTD"/>
    <property type="match status" value="1"/>
</dbReference>
<comment type="caution">
    <text evidence="8">The sequence shown here is derived from an EMBL/GenBank/DDBJ whole genome shotgun (WGS) entry which is preliminary data.</text>
</comment>
<dbReference type="RefSeq" id="WP_147819224.1">
    <property type="nucleotide sequence ID" value="NZ_BPRA01000008.1"/>
</dbReference>
<dbReference type="Pfam" id="PF13103">
    <property type="entry name" value="TonB_2"/>
    <property type="match status" value="1"/>
</dbReference>
<gene>
    <name evidence="8" type="ORF">EKPJFOCH_1850</name>
</gene>
<evidence type="ECO:0000256" key="3">
    <source>
        <dbReference type="ARBA" id="ARBA00022989"/>
    </source>
</evidence>
<evidence type="ECO:0000256" key="5">
    <source>
        <dbReference type="SAM" id="MobiDB-lite"/>
    </source>
</evidence>
<feature type="signal peptide" evidence="6">
    <location>
        <begin position="1"/>
        <end position="24"/>
    </location>
</feature>
<dbReference type="Proteomes" id="UP001055101">
    <property type="component" value="Unassembled WGS sequence"/>
</dbReference>
<reference evidence="8" key="1">
    <citation type="journal article" date="2021" name="Front. Microbiol.">
        <title>Comprehensive Comparative Genomics and Phenotyping of Methylobacterium Species.</title>
        <authorList>
            <person name="Alessa O."/>
            <person name="Ogura Y."/>
            <person name="Fujitani Y."/>
            <person name="Takami H."/>
            <person name="Hayashi T."/>
            <person name="Sahin N."/>
            <person name="Tani A."/>
        </authorList>
    </citation>
    <scope>NUCLEOTIDE SEQUENCE</scope>
    <source>
        <strain evidence="8">DSM 23674</strain>
    </source>
</reference>
<sequence length="139" mass="14386">MVFRTVLPGLALLALAGAPHGADARPQPGPAEQRQEPRPPKLTPNRWVATVVTRITQAGETAEADAPGGSVTIRIRIGADGTLEGAAIEESSGVPALDDRALRAAKAASPFAPPPDKLLTLEGFTELSFAVEFAKSAGR</sequence>
<protein>
    <recommendedName>
        <fullName evidence="7">TonB C-terminal domain-containing protein</fullName>
    </recommendedName>
</protein>
<dbReference type="InterPro" id="IPR037682">
    <property type="entry name" value="TonB_C"/>
</dbReference>
<evidence type="ECO:0000256" key="6">
    <source>
        <dbReference type="SAM" id="SignalP"/>
    </source>
</evidence>
<reference evidence="8" key="2">
    <citation type="submission" date="2021-08" db="EMBL/GenBank/DDBJ databases">
        <authorList>
            <person name="Tani A."/>
            <person name="Ola A."/>
            <person name="Ogura Y."/>
            <person name="Katsura K."/>
            <person name="Hayashi T."/>
        </authorList>
    </citation>
    <scope>NUCLEOTIDE SEQUENCE</scope>
    <source>
        <strain evidence="8">DSM 23674</strain>
    </source>
</reference>
<comment type="subcellular location">
    <subcellularLocation>
        <location evidence="1">Membrane</location>
        <topology evidence="1">Single-pass membrane protein</topology>
    </subcellularLocation>
</comment>
<dbReference type="EMBL" id="BPRA01000008">
    <property type="protein sequence ID" value="GJE55359.1"/>
    <property type="molecule type" value="Genomic_DNA"/>
</dbReference>
<keyword evidence="6" id="KW-0732">Signal</keyword>
<proteinExistence type="predicted"/>
<evidence type="ECO:0000259" key="7">
    <source>
        <dbReference type="PROSITE" id="PS52015"/>
    </source>
</evidence>
<accession>A0ABQ4TKK0</accession>
<feature type="region of interest" description="Disordered" evidence="5">
    <location>
        <begin position="19"/>
        <end position="45"/>
    </location>
</feature>
<dbReference type="InterPro" id="IPR006260">
    <property type="entry name" value="TonB/TolA_C"/>
</dbReference>
<evidence type="ECO:0000256" key="2">
    <source>
        <dbReference type="ARBA" id="ARBA00022692"/>
    </source>
</evidence>
<keyword evidence="3" id="KW-1133">Transmembrane helix</keyword>
<name>A0ABQ4TKK0_9HYPH</name>
<evidence type="ECO:0000313" key="8">
    <source>
        <dbReference type="EMBL" id="GJE55359.1"/>
    </source>
</evidence>
<dbReference type="SUPFAM" id="SSF74653">
    <property type="entry name" value="TolA/TonB C-terminal domain"/>
    <property type="match status" value="1"/>
</dbReference>
<dbReference type="Gene3D" id="3.30.1150.10">
    <property type="match status" value="1"/>
</dbReference>
<organism evidence="8 9">
    <name type="scientific">Methylobacterium thuringiense</name>
    <dbReference type="NCBI Taxonomy" id="1003091"/>
    <lineage>
        <taxon>Bacteria</taxon>
        <taxon>Pseudomonadati</taxon>
        <taxon>Pseudomonadota</taxon>
        <taxon>Alphaproteobacteria</taxon>
        <taxon>Hyphomicrobiales</taxon>
        <taxon>Methylobacteriaceae</taxon>
        <taxon>Methylobacterium</taxon>
    </lineage>
</organism>
<evidence type="ECO:0000256" key="4">
    <source>
        <dbReference type="ARBA" id="ARBA00023136"/>
    </source>
</evidence>
<keyword evidence="2" id="KW-0812">Transmembrane</keyword>
<feature type="chain" id="PRO_5045988697" description="TonB C-terminal domain-containing protein" evidence="6">
    <location>
        <begin position="25"/>
        <end position="139"/>
    </location>
</feature>
<evidence type="ECO:0000313" key="9">
    <source>
        <dbReference type="Proteomes" id="UP001055101"/>
    </source>
</evidence>
<dbReference type="NCBIfam" id="TIGR01352">
    <property type="entry name" value="tonB_Cterm"/>
    <property type="match status" value="1"/>
</dbReference>
<feature type="domain" description="TonB C-terminal" evidence="7">
    <location>
        <begin position="43"/>
        <end position="138"/>
    </location>
</feature>
<keyword evidence="4" id="KW-0472">Membrane</keyword>
<evidence type="ECO:0000256" key="1">
    <source>
        <dbReference type="ARBA" id="ARBA00004167"/>
    </source>
</evidence>